<proteinExistence type="predicted"/>
<keyword evidence="3" id="KW-1185">Reference proteome</keyword>
<dbReference type="RefSeq" id="WP_425199393.1">
    <property type="nucleotide sequence ID" value="NZ_FNKX01000002.1"/>
</dbReference>
<dbReference type="EMBL" id="FNKX01000002">
    <property type="protein sequence ID" value="SDR54976.1"/>
    <property type="molecule type" value="Genomic_DNA"/>
</dbReference>
<evidence type="ECO:0000313" key="3">
    <source>
        <dbReference type="Proteomes" id="UP000199365"/>
    </source>
</evidence>
<dbReference type="AlphaFoldDB" id="A0A1H1JYF4"/>
<organism evidence="2 3">
    <name type="scientific">Paraburkholderia tuberum</name>
    <dbReference type="NCBI Taxonomy" id="157910"/>
    <lineage>
        <taxon>Bacteria</taxon>
        <taxon>Pseudomonadati</taxon>
        <taxon>Pseudomonadota</taxon>
        <taxon>Betaproteobacteria</taxon>
        <taxon>Burkholderiales</taxon>
        <taxon>Burkholderiaceae</taxon>
        <taxon>Paraburkholderia</taxon>
    </lineage>
</organism>
<feature type="transmembrane region" description="Helical" evidence="1">
    <location>
        <begin position="20"/>
        <end position="41"/>
    </location>
</feature>
<dbReference type="STRING" id="157910.SAMN05445850_5976"/>
<keyword evidence="1" id="KW-0472">Membrane</keyword>
<reference evidence="3" key="1">
    <citation type="submission" date="2016-10" db="EMBL/GenBank/DDBJ databases">
        <authorList>
            <person name="Varghese N."/>
            <person name="Submissions S."/>
        </authorList>
    </citation>
    <scope>NUCLEOTIDE SEQUENCE [LARGE SCALE GENOMIC DNA]</scope>
    <source>
        <strain evidence="3">DUS833</strain>
    </source>
</reference>
<sequence>MKIRQFVKKFARDERGVTALEYAILAGIIVAAVVAGVAFLSSGLQSGFQNLSSTIVSATT</sequence>
<keyword evidence="1" id="KW-0812">Transmembrane</keyword>
<dbReference type="InterPro" id="IPR007047">
    <property type="entry name" value="Flp_Fap"/>
</dbReference>
<protein>
    <submittedName>
        <fullName evidence="2">Pilus assembly protein Flp/PilA</fullName>
    </submittedName>
</protein>
<dbReference type="Proteomes" id="UP000199365">
    <property type="component" value="Unassembled WGS sequence"/>
</dbReference>
<evidence type="ECO:0000256" key="1">
    <source>
        <dbReference type="SAM" id="Phobius"/>
    </source>
</evidence>
<gene>
    <name evidence="2" type="ORF">SAMN05445850_5976</name>
</gene>
<name>A0A1H1JYF4_9BURK</name>
<keyword evidence="1" id="KW-1133">Transmembrane helix</keyword>
<dbReference type="Pfam" id="PF04964">
    <property type="entry name" value="Flp_Fap"/>
    <property type="match status" value="1"/>
</dbReference>
<evidence type="ECO:0000313" key="2">
    <source>
        <dbReference type="EMBL" id="SDR54976.1"/>
    </source>
</evidence>
<accession>A0A1H1JYF4</accession>